<dbReference type="RefSeq" id="WP_106534593.1">
    <property type="nucleotide sequence ID" value="NZ_PYAT01000016.1"/>
</dbReference>
<dbReference type="PANTHER" id="PTHR10357">
    <property type="entry name" value="ALPHA-AMYLASE FAMILY MEMBER"/>
    <property type="match status" value="1"/>
</dbReference>
<dbReference type="Pfam" id="PF22026">
    <property type="entry name" value="Alpha-amylase_C_2"/>
    <property type="match status" value="1"/>
</dbReference>
<dbReference type="PANTHER" id="PTHR10357:SF215">
    <property type="entry name" value="ALPHA-AMYLASE 1"/>
    <property type="match status" value="1"/>
</dbReference>
<evidence type="ECO:0000259" key="6">
    <source>
        <dbReference type="SMART" id="SM00642"/>
    </source>
</evidence>
<dbReference type="InterPro" id="IPR013780">
    <property type="entry name" value="Glyco_hydro_b"/>
</dbReference>
<feature type="domain" description="Glycosyl hydrolase family 13 catalytic" evidence="6">
    <location>
        <begin position="38"/>
        <end position="350"/>
    </location>
</feature>
<accession>A0A2P8G312</accession>
<keyword evidence="4" id="KW-0472">Membrane</keyword>
<dbReference type="InterPro" id="IPR017853">
    <property type="entry name" value="GH"/>
</dbReference>
<dbReference type="Proteomes" id="UP000242682">
    <property type="component" value="Unassembled WGS sequence"/>
</dbReference>
<dbReference type="GO" id="GO:0005975">
    <property type="term" value="P:carbohydrate metabolic process"/>
    <property type="evidence" value="ECO:0007669"/>
    <property type="project" value="InterPro"/>
</dbReference>
<dbReference type="GO" id="GO:0016798">
    <property type="term" value="F:hydrolase activity, acting on glycosyl bonds"/>
    <property type="evidence" value="ECO:0007669"/>
    <property type="project" value="UniProtKB-KW"/>
</dbReference>
<dbReference type="SMART" id="SM00642">
    <property type="entry name" value="Aamy"/>
    <property type="match status" value="1"/>
</dbReference>
<protein>
    <submittedName>
        <fullName evidence="7">Glycosidase</fullName>
    </submittedName>
</protein>
<evidence type="ECO:0000256" key="1">
    <source>
        <dbReference type="ARBA" id="ARBA00001913"/>
    </source>
</evidence>
<evidence type="ECO:0000256" key="3">
    <source>
        <dbReference type="ARBA" id="ARBA00022729"/>
    </source>
</evidence>
<comment type="caution">
    <text evidence="7">The sequence shown here is derived from an EMBL/GenBank/DDBJ whole genome shotgun (WGS) entry which is preliminary data.</text>
</comment>
<evidence type="ECO:0000256" key="2">
    <source>
        <dbReference type="ARBA" id="ARBA00022723"/>
    </source>
</evidence>
<dbReference type="EMBL" id="PYAT01000016">
    <property type="protein sequence ID" value="PSL28378.1"/>
    <property type="molecule type" value="Genomic_DNA"/>
</dbReference>
<feature type="chain" id="PRO_5015113811" evidence="5">
    <location>
        <begin position="25"/>
        <end position="484"/>
    </location>
</feature>
<organism evidence="7 8">
    <name type="scientific">Planomicrobium soli</name>
    <dbReference type="NCBI Taxonomy" id="1176648"/>
    <lineage>
        <taxon>Bacteria</taxon>
        <taxon>Bacillati</taxon>
        <taxon>Bacillota</taxon>
        <taxon>Bacilli</taxon>
        <taxon>Bacillales</taxon>
        <taxon>Caryophanaceae</taxon>
        <taxon>Planomicrobium</taxon>
    </lineage>
</organism>
<dbReference type="AlphaFoldDB" id="A0A2P8G312"/>
<reference evidence="7 8" key="1">
    <citation type="submission" date="2018-03" db="EMBL/GenBank/DDBJ databases">
        <title>Genomic Encyclopedia of Type Strains, Phase III (KMG-III): the genomes of soil and plant-associated and newly described type strains.</title>
        <authorList>
            <person name="Whitman W."/>
        </authorList>
    </citation>
    <scope>NUCLEOTIDE SEQUENCE [LARGE SCALE GENOMIC DNA]</scope>
    <source>
        <strain evidence="7 8">CGMCC 1.12259</strain>
    </source>
</reference>
<feature type="signal peptide" evidence="5">
    <location>
        <begin position="1"/>
        <end position="24"/>
    </location>
</feature>
<keyword evidence="2" id="KW-0479">Metal-binding</keyword>
<feature type="transmembrane region" description="Helical" evidence="4">
    <location>
        <begin position="448"/>
        <end position="468"/>
    </location>
</feature>
<keyword evidence="7" id="KW-0378">Hydrolase</keyword>
<dbReference type="GO" id="GO:0046872">
    <property type="term" value="F:metal ion binding"/>
    <property type="evidence" value="ECO:0007669"/>
    <property type="project" value="UniProtKB-KW"/>
</dbReference>
<dbReference type="InterPro" id="IPR006047">
    <property type="entry name" value="GH13_cat_dom"/>
</dbReference>
<evidence type="ECO:0000313" key="7">
    <source>
        <dbReference type="EMBL" id="PSL28378.1"/>
    </source>
</evidence>
<keyword evidence="4" id="KW-0812">Transmembrane</keyword>
<dbReference type="SUPFAM" id="SSF51445">
    <property type="entry name" value="(Trans)glycosidases"/>
    <property type="match status" value="1"/>
</dbReference>
<evidence type="ECO:0000313" key="8">
    <source>
        <dbReference type="Proteomes" id="UP000242682"/>
    </source>
</evidence>
<keyword evidence="3 5" id="KW-0732">Signal</keyword>
<gene>
    <name evidence="7" type="ORF">B0H99_11622</name>
</gene>
<dbReference type="Gene3D" id="3.20.20.80">
    <property type="entry name" value="Glycosidases"/>
    <property type="match status" value="1"/>
</dbReference>
<evidence type="ECO:0000256" key="4">
    <source>
        <dbReference type="SAM" id="Phobius"/>
    </source>
</evidence>
<sequence>MKAKWILTLFIGVLFSSIANPAIAADDSLELQDESIYDVLVDRFFNKQIQNDYDVNGTDPEAFTGGDFAGLTSEVNHISEMGFTVLSIGPVFSSTSYDGKEVIDYNQLERHFGTEEELKALIEKTHESGMKILVDMPTQQVSKDHVWVKENPEWFTENEDGTFALNLENANAQAALTEVATGFVSKYDIDGLRLQQTNAINTEFIGSFSKAVKGVRDIYLLSDEEMERVEGLDAVLLPGVEKALRNTYKSFDQETVVLGDLMKASEGSLIQVDSLSNSRFTSDIVAEKGYPPTRWKILFTQLFTMPGIPVMQYGSEIAMNGEKAPETHQIMDLGVDPEMAEHITNLNSLRNTSEALRTGNLEILHEEAGWLVYKRSNEDETWIIAINNSSTTKSISLPAAVVGSDKEMRGLFESDIVRQKASGEYLITLDREVAETFNVIDERGFNKAYIIALIVLYVVFLAFLRIVWKKGRQRKAEEAAKVNA</sequence>
<dbReference type="InterPro" id="IPR054174">
    <property type="entry name" value="Alpha-amylase-like_C"/>
</dbReference>
<dbReference type="Gene3D" id="2.60.40.1180">
    <property type="entry name" value="Golgi alpha-mannosidase II"/>
    <property type="match status" value="1"/>
</dbReference>
<name>A0A2P8G312_9BACL</name>
<keyword evidence="8" id="KW-1185">Reference proteome</keyword>
<keyword evidence="4" id="KW-1133">Transmembrane helix</keyword>
<evidence type="ECO:0000256" key="5">
    <source>
        <dbReference type="SAM" id="SignalP"/>
    </source>
</evidence>
<dbReference type="SUPFAM" id="SSF51011">
    <property type="entry name" value="Glycosyl hydrolase domain"/>
    <property type="match status" value="1"/>
</dbReference>
<dbReference type="OrthoDB" id="9805159at2"/>
<keyword evidence="7" id="KW-0326">Glycosidase</keyword>
<dbReference type="Pfam" id="PF00128">
    <property type="entry name" value="Alpha-amylase"/>
    <property type="match status" value="1"/>
</dbReference>
<comment type="cofactor">
    <cofactor evidence="1">
        <name>Ca(2+)</name>
        <dbReference type="ChEBI" id="CHEBI:29108"/>
    </cofactor>
</comment>
<proteinExistence type="predicted"/>